<dbReference type="AlphaFoldDB" id="A0A4S4A4H0"/>
<feature type="transmembrane region" description="Helical" evidence="1">
    <location>
        <begin position="12"/>
        <end position="34"/>
    </location>
</feature>
<protein>
    <submittedName>
        <fullName evidence="2">Uncharacterized protein</fullName>
    </submittedName>
</protein>
<dbReference type="EMBL" id="SSNZ01000001">
    <property type="protein sequence ID" value="THF53362.1"/>
    <property type="molecule type" value="Genomic_DNA"/>
</dbReference>
<keyword evidence="1" id="KW-0472">Membrane</keyword>
<gene>
    <name evidence="2" type="ORF">E6C50_03935</name>
</gene>
<accession>A0A4S4A4H0</accession>
<keyword evidence="1" id="KW-0812">Transmembrane</keyword>
<dbReference type="OrthoDB" id="9839403at2"/>
<sequence length="299" mass="35167">MTLDTNLLNLKLLSEIIVPLFSAFLGGFISIWIYRQGIREQKRVEEKKQIEENKEMEEYFRINILSILTFITFQVDEISKVCKKTKDWEAKNLALSIMPELKLTEIREIDFKYLFQILVLNKKGEIKKKSEDFINIKNSLHNIEDFISSQNKINQTLNEPLNRSIGLWNSSLKRLLEFNNKFVTTKLQNDKLMALIQDKVVFKQREILRNGLGNNLDIVFNQVVNPIIIEIPNFDKSDPRVTELLDILISNKQAYESLVYFRYERRKSLIFTGRQLLSTKRLLQSSMKSIENKNVKNSI</sequence>
<dbReference type="Proteomes" id="UP000307507">
    <property type="component" value="Unassembled WGS sequence"/>
</dbReference>
<reference evidence="2 3" key="1">
    <citation type="submission" date="2019-04" db="EMBL/GenBank/DDBJ databases">
        <title>Flavobacterium sp. nov. isolated from construction timber.</title>
        <authorList>
            <person name="Lin S.-Y."/>
            <person name="Chang C.-T."/>
            <person name="Young C.-C."/>
        </authorList>
    </citation>
    <scope>NUCLEOTIDE SEQUENCE [LARGE SCALE GENOMIC DNA]</scope>
    <source>
        <strain evidence="2 3">CC-CTC003</strain>
    </source>
</reference>
<keyword evidence="3" id="KW-1185">Reference proteome</keyword>
<proteinExistence type="predicted"/>
<name>A0A4S4A4H0_9FLAO</name>
<organism evidence="2 3">
    <name type="scientific">Flavobacterium supellecticarium</name>
    <dbReference type="NCBI Taxonomy" id="2565924"/>
    <lineage>
        <taxon>Bacteria</taxon>
        <taxon>Pseudomonadati</taxon>
        <taxon>Bacteroidota</taxon>
        <taxon>Flavobacteriia</taxon>
        <taxon>Flavobacteriales</taxon>
        <taxon>Flavobacteriaceae</taxon>
        <taxon>Flavobacterium</taxon>
    </lineage>
</organism>
<keyword evidence="1" id="KW-1133">Transmembrane helix</keyword>
<evidence type="ECO:0000313" key="3">
    <source>
        <dbReference type="Proteomes" id="UP000307507"/>
    </source>
</evidence>
<evidence type="ECO:0000256" key="1">
    <source>
        <dbReference type="SAM" id="Phobius"/>
    </source>
</evidence>
<evidence type="ECO:0000313" key="2">
    <source>
        <dbReference type="EMBL" id="THF53362.1"/>
    </source>
</evidence>
<dbReference type="RefSeq" id="WP_136401885.1">
    <property type="nucleotide sequence ID" value="NZ_SSNZ01000001.1"/>
</dbReference>
<comment type="caution">
    <text evidence="2">The sequence shown here is derived from an EMBL/GenBank/DDBJ whole genome shotgun (WGS) entry which is preliminary data.</text>
</comment>